<evidence type="ECO:0000256" key="1">
    <source>
        <dbReference type="ARBA" id="ARBA00004370"/>
    </source>
</evidence>
<evidence type="ECO:0000313" key="15">
    <source>
        <dbReference type="Proteomes" id="UP000286791"/>
    </source>
</evidence>
<evidence type="ECO:0000313" key="13">
    <source>
        <dbReference type="EMBL" id="RTJ98734.1"/>
    </source>
</evidence>
<dbReference type="NCBIfam" id="NF006291">
    <property type="entry name" value="PRK08474.1"/>
    <property type="match status" value="1"/>
</dbReference>
<evidence type="ECO:0000256" key="6">
    <source>
        <dbReference type="ARBA" id="ARBA00023310"/>
    </source>
</evidence>
<comment type="function">
    <text evidence="7">This protein is part of the stalk that links CF(0) to CF(1). It either transmits conformational changes from CF(0) to CF(1) or is implicated in proton conduction.</text>
</comment>
<dbReference type="InterPro" id="IPR026015">
    <property type="entry name" value="ATP_synth_OSCP/delta_N_sf"/>
</dbReference>
<name>A0A1E7NTI1_CAMJU</name>
<keyword evidence="7" id="KW-0139">CF(1)</keyword>
<dbReference type="NCBIfam" id="TIGR01145">
    <property type="entry name" value="ATP_synt_delta"/>
    <property type="match status" value="1"/>
</dbReference>
<dbReference type="EMBL" id="PRCK01000007">
    <property type="protein sequence ID" value="RTJ94803.1"/>
    <property type="molecule type" value="Genomic_DNA"/>
</dbReference>
<sequence>MENIIARRYAKAIASRADINDFYQNLCILNSAFVLPKFKNIIESNEIKKERKMEFLDSFFDIKNSSFQNFLRLLIENSRLECIPQIVKELERQKAFKENIFVGIVYSKEKLNQENLKDLEVKLNKKFNANIKLNNKISQDDSIKIELEELGYELSFSMKALQNKLNEYILKII</sequence>
<keyword evidence="6 7" id="KW-0066">ATP synthesis</keyword>
<keyword evidence="2 7" id="KW-0813">Transport</keyword>
<keyword evidence="3 7" id="KW-0375">Hydrogen ion transport</keyword>
<comment type="subcellular location">
    <subcellularLocation>
        <location evidence="7">Cell membrane</location>
        <topology evidence="7">Peripheral membrane protein</topology>
    </subcellularLocation>
    <subcellularLocation>
        <location evidence="1">Membrane</location>
    </subcellularLocation>
</comment>
<keyword evidence="4 7" id="KW-0406">Ion transport</keyword>
<dbReference type="Proteomes" id="UP000421425">
    <property type="component" value="Unassembled WGS sequence"/>
</dbReference>
<dbReference type="SUPFAM" id="SSF47928">
    <property type="entry name" value="N-terminal domain of the delta subunit of the F1F0-ATP synthase"/>
    <property type="match status" value="1"/>
</dbReference>
<evidence type="ECO:0000256" key="5">
    <source>
        <dbReference type="ARBA" id="ARBA00023136"/>
    </source>
</evidence>
<comment type="caution">
    <text evidence="13">The sequence shown here is derived from an EMBL/GenBank/DDBJ whole genome shotgun (WGS) entry which is preliminary data.</text>
</comment>
<dbReference type="GO" id="GO:0045259">
    <property type="term" value="C:proton-transporting ATP synthase complex"/>
    <property type="evidence" value="ECO:0007669"/>
    <property type="project" value="UniProtKB-KW"/>
</dbReference>
<dbReference type="Proteomes" id="UP000287237">
    <property type="component" value="Unassembled WGS sequence"/>
</dbReference>
<dbReference type="EMBL" id="AALHBX010000009">
    <property type="protein sequence ID" value="ECZ5738218.1"/>
    <property type="molecule type" value="Genomic_DNA"/>
</dbReference>
<evidence type="ECO:0000313" key="16">
    <source>
        <dbReference type="Proteomes" id="UP000421425"/>
    </source>
</evidence>
<reference evidence="10 14" key="2">
    <citation type="submission" date="2017-03" db="EMBL/GenBank/DDBJ databases">
        <title>Characterization of Campylobacter jejuni water isolates.</title>
        <authorList>
            <person name="Nilsson A."/>
            <person name="Skarp A."/>
            <person name="Johansson C."/>
            <person name="Kaden R."/>
            <person name="Engstrand L."/>
            <person name="Rautelin H."/>
        </authorList>
    </citation>
    <scope>NUCLEOTIDE SEQUENCE [LARGE SCALE GENOMIC DNA]</scope>
    <source>
        <strain evidence="10 14">VA12</strain>
    </source>
</reference>
<reference evidence="13" key="3">
    <citation type="journal article" date="2019" name="Appl. Environ. Microbiol.">
        <title>Population genetics and characterization of Campylobacter jejuni isolates in western jackdaws and game birds in Finland.</title>
        <authorList>
            <person name="Kovanen S."/>
            <person name="Rossi M."/>
            <person name="Pohja-Mykra M."/>
            <person name="Nieminen T."/>
            <person name="Raunio-Saarnisto M."/>
            <person name="Sauvala M."/>
            <person name="Fredriksson-Ahomaa M."/>
            <person name="Hanninen M.L."/>
            <person name="Kivisto R."/>
        </authorList>
    </citation>
    <scope>NUCLEOTIDE SEQUENCE [LARGE SCALE GENOMIC DNA]</scope>
    <source>
        <strain evidence="12">CB296</strain>
        <strain evidence="13">CB304</strain>
        <strain evidence="11">CB313</strain>
    </source>
</reference>
<dbReference type="RefSeq" id="WP_002871100.1">
    <property type="nucleotide sequence ID" value="NZ_CAKJUK010000005.1"/>
</dbReference>
<dbReference type="Proteomes" id="UP000194235">
    <property type="component" value="Unassembled WGS sequence"/>
</dbReference>
<comment type="function">
    <text evidence="7">F(1)F(0) ATP synthase produces ATP from ADP in the presence of a proton or sodium gradient. F-type ATPases consist of two structural domains, F(1) containing the extramembraneous catalytic core and F(0) containing the membrane proton channel, linked together by a central stalk and a peripheral stalk. During catalysis, ATP synthesis in the catalytic domain of F(1) is coupled via a rotary mechanism of the central stalk subunits to proton translocation.</text>
</comment>
<evidence type="ECO:0000313" key="17">
    <source>
        <dbReference type="Proteomes" id="UP000865560"/>
    </source>
</evidence>
<evidence type="ECO:0000313" key="8">
    <source>
        <dbReference type="EMBL" id="ECZ5738218.1"/>
    </source>
</evidence>
<dbReference type="EMBL" id="PRCE01000007">
    <property type="protein sequence ID" value="RTJ98734.1"/>
    <property type="molecule type" value="Genomic_DNA"/>
</dbReference>
<dbReference type="InterPro" id="IPR000711">
    <property type="entry name" value="ATPase_OSCP/dsu"/>
</dbReference>
<evidence type="ECO:0000313" key="14">
    <source>
        <dbReference type="Proteomes" id="UP000194235"/>
    </source>
</evidence>
<evidence type="ECO:0000313" key="12">
    <source>
        <dbReference type="EMBL" id="RTJ94803.1"/>
    </source>
</evidence>
<dbReference type="Proteomes" id="UP000288507">
    <property type="component" value="Unassembled WGS sequence"/>
</dbReference>
<dbReference type="HAMAP" id="MF_01416">
    <property type="entry name" value="ATP_synth_delta_bact"/>
    <property type="match status" value="1"/>
</dbReference>
<accession>A0A1E7NTI1</accession>
<dbReference type="PANTHER" id="PTHR11910">
    <property type="entry name" value="ATP SYNTHASE DELTA CHAIN"/>
    <property type="match status" value="1"/>
</dbReference>
<evidence type="ECO:0000313" key="11">
    <source>
        <dbReference type="EMBL" id="RTJ79503.1"/>
    </source>
</evidence>
<gene>
    <name evidence="7 13" type="primary">atpH</name>
    <name evidence="9" type="ORF">AJY60_08330</name>
    <name evidence="10" type="ORF">B5Y32_06310</name>
    <name evidence="12" type="ORF">C3H42_07905</name>
    <name evidence="13" type="ORF">C3H48_02165</name>
    <name evidence="11" type="ORF">C3H57_05060</name>
    <name evidence="8" type="ORF">F8Y55_06090</name>
</gene>
<evidence type="ECO:0000313" key="9">
    <source>
        <dbReference type="EMBL" id="OEV45520.1"/>
    </source>
</evidence>
<reference evidence="9 17" key="1">
    <citation type="submission" date="2016-09" db="EMBL/GenBank/DDBJ databases">
        <title>Campylobacter from American crows.</title>
        <authorList>
            <person name="Weis A.M."/>
            <person name="Weimer B.C."/>
            <person name="Townsend A.K."/>
            <person name="Taff C."/>
        </authorList>
    </citation>
    <scope>NUCLEOTIDE SEQUENCE [LARGE SCALE GENOMIC DNA]</scope>
    <source>
        <strain evidence="9 17">BCW_3791</strain>
    </source>
</reference>
<dbReference type="EMBL" id="PRBV01000006">
    <property type="protein sequence ID" value="RTJ79503.1"/>
    <property type="molecule type" value="Genomic_DNA"/>
</dbReference>
<reference evidence="8 16" key="4">
    <citation type="submission" date="2019-10" db="EMBL/GenBank/DDBJ databases">
        <authorList>
            <consortium name="PulseNet: The National Subtyping Network for Foodborne Disease Surveillance"/>
            <person name="Tarr C.L."/>
            <person name="Trees E."/>
            <person name="Katz L.S."/>
            <person name="Carleton-Romer H.A."/>
            <person name="Stroika S."/>
            <person name="Kucerova Z."/>
            <person name="Roache K.F."/>
            <person name="Sabol A.L."/>
            <person name="Besser J."/>
            <person name="Gerner-Smidt P."/>
        </authorList>
    </citation>
    <scope>NUCLEOTIDE SEQUENCE [LARGE SCALE GENOMIC DNA]</scope>
    <source>
        <strain evidence="8 16">PNUSAC012091</strain>
    </source>
</reference>
<dbReference type="PRINTS" id="PR00125">
    <property type="entry name" value="ATPASEDELTA"/>
</dbReference>
<evidence type="ECO:0000256" key="7">
    <source>
        <dbReference type="HAMAP-Rule" id="MF_01416"/>
    </source>
</evidence>
<keyword evidence="7" id="KW-1003">Cell membrane</keyword>
<evidence type="ECO:0000256" key="4">
    <source>
        <dbReference type="ARBA" id="ARBA00023065"/>
    </source>
</evidence>
<dbReference type="Proteomes" id="UP000865560">
    <property type="component" value="Unassembled WGS sequence"/>
</dbReference>
<evidence type="ECO:0000256" key="3">
    <source>
        <dbReference type="ARBA" id="ARBA00022781"/>
    </source>
</evidence>
<keyword evidence="5 7" id="KW-0472">Membrane</keyword>
<dbReference type="GO" id="GO:0046933">
    <property type="term" value="F:proton-transporting ATP synthase activity, rotational mechanism"/>
    <property type="evidence" value="ECO:0007669"/>
    <property type="project" value="UniProtKB-UniRule"/>
</dbReference>
<dbReference type="EMBL" id="NAAF01000013">
    <property type="protein sequence ID" value="OSY76322.1"/>
    <property type="molecule type" value="Genomic_DNA"/>
</dbReference>
<organism evidence="13 15">
    <name type="scientific">Campylobacter jejuni</name>
    <dbReference type="NCBI Taxonomy" id="197"/>
    <lineage>
        <taxon>Bacteria</taxon>
        <taxon>Pseudomonadati</taxon>
        <taxon>Campylobacterota</taxon>
        <taxon>Epsilonproteobacteria</taxon>
        <taxon>Campylobacterales</taxon>
        <taxon>Campylobacteraceae</taxon>
        <taxon>Campylobacter</taxon>
    </lineage>
</organism>
<dbReference type="Gene3D" id="1.10.520.20">
    <property type="entry name" value="N-terminal domain of the delta subunit of the F1F0-ATP synthase"/>
    <property type="match status" value="1"/>
</dbReference>
<evidence type="ECO:0000256" key="2">
    <source>
        <dbReference type="ARBA" id="ARBA00022448"/>
    </source>
</evidence>
<protein>
    <recommendedName>
        <fullName evidence="7">ATP synthase subunit delta</fullName>
    </recommendedName>
    <alternativeName>
        <fullName evidence="7">ATP synthase F(1) sector subunit delta</fullName>
    </alternativeName>
    <alternativeName>
        <fullName evidence="7">F-type ATPase subunit delta</fullName>
        <shortName evidence="7">F-ATPase subunit delta</shortName>
    </alternativeName>
</protein>
<proteinExistence type="inferred from homology"/>
<dbReference type="EMBL" id="MJVJ01000117">
    <property type="protein sequence ID" value="OEV45520.1"/>
    <property type="molecule type" value="Genomic_DNA"/>
</dbReference>
<dbReference type="AlphaFoldDB" id="A0A1E7NTI1"/>
<dbReference type="Pfam" id="PF00213">
    <property type="entry name" value="OSCP"/>
    <property type="match status" value="1"/>
</dbReference>
<evidence type="ECO:0000313" key="10">
    <source>
        <dbReference type="EMBL" id="OSY76322.1"/>
    </source>
</evidence>
<comment type="similarity">
    <text evidence="7">Belongs to the ATPase delta chain family.</text>
</comment>
<dbReference type="GO" id="GO:0005886">
    <property type="term" value="C:plasma membrane"/>
    <property type="evidence" value="ECO:0007669"/>
    <property type="project" value="UniProtKB-SubCell"/>
</dbReference>
<dbReference type="Proteomes" id="UP000286791">
    <property type="component" value="Unassembled WGS sequence"/>
</dbReference>